<feature type="domain" description="HPt" evidence="23">
    <location>
        <begin position="873"/>
        <end position="967"/>
    </location>
</feature>
<evidence type="ECO:0000256" key="4">
    <source>
        <dbReference type="ARBA" id="ARBA00022475"/>
    </source>
</evidence>
<dbReference type="CDD" id="cd00082">
    <property type="entry name" value="HisKA"/>
    <property type="match status" value="1"/>
</dbReference>
<dbReference type="InterPro" id="IPR036890">
    <property type="entry name" value="HATPase_C_sf"/>
</dbReference>
<evidence type="ECO:0000256" key="7">
    <source>
        <dbReference type="ARBA" id="ARBA00022679"/>
    </source>
</evidence>
<dbReference type="SUPFAM" id="SSF47226">
    <property type="entry name" value="Histidine-containing phosphotransfer domain, HPT domain"/>
    <property type="match status" value="1"/>
</dbReference>
<evidence type="ECO:0000256" key="13">
    <source>
        <dbReference type="ARBA" id="ARBA00023012"/>
    </source>
</evidence>
<comment type="catalytic activity">
    <reaction evidence="1">
        <text>ATP + protein L-histidine = ADP + protein N-phospho-L-histidine.</text>
        <dbReference type="EC" id="2.7.13.3"/>
    </reaction>
</comment>
<comment type="subcellular location">
    <subcellularLocation>
        <location evidence="2">Cell inner membrane</location>
        <topology evidence="2">Multi-pass membrane protein</topology>
    </subcellularLocation>
</comment>
<evidence type="ECO:0000256" key="18">
    <source>
        <dbReference type="SAM" id="MobiDB-lite"/>
    </source>
</evidence>
<keyword evidence="4" id="KW-1003">Cell membrane</keyword>
<dbReference type="InterPro" id="IPR003661">
    <property type="entry name" value="HisK_dim/P_dom"/>
</dbReference>
<reference evidence="24" key="1">
    <citation type="journal article" date="2014" name="Int. J. Syst. Evol. Microbiol.">
        <title>Complete genome sequence of Corynebacterium casei LMG S-19264T (=DSM 44701T), isolated from a smear-ripened cheese.</title>
        <authorList>
            <consortium name="US DOE Joint Genome Institute (JGI-PGF)"/>
            <person name="Walter F."/>
            <person name="Albersmeier A."/>
            <person name="Kalinowski J."/>
            <person name="Ruckert C."/>
        </authorList>
    </citation>
    <scope>NUCLEOTIDE SEQUENCE</scope>
    <source>
        <strain evidence="24">NBRC 110071</strain>
    </source>
</reference>
<dbReference type="Pfam" id="PF09984">
    <property type="entry name" value="sCache_4"/>
    <property type="match status" value="1"/>
</dbReference>
<evidence type="ECO:0000256" key="1">
    <source>
        <dbReference type="ARBA" id="ARBA00000085"/>
    </source>
</evidence>
<dbReference type="SMART" id="SM00448">
    <property type="entry name" value="REC"/>
    <property type="match status" value="1"/>
</dbReference>
<dbReference type="InterPro" id="IPR011006">
    <property type="entry name" value="CheY-like_superfamily"/>
</dbReference>
<dbReference type="Pfam" id="PF02518">
    <property type="entry name" value="HATPase_c"/>
    <property type="match status" value="1"/>
</dbReference>
<dbReference type="InterPro" id="IPR008207">
    <property type="entry name" value="Sig_transdc_His_kin_Hpt_dom"/>
</dbReference>
<dbReference type="EC" id="2.7.13.3" evidence="3"/>
<accession>A0AA37W7C3</accession>
<keyword evidence="12 19" id="KW-1133">Transmembrane helix</keyword>
<evidence type="ECO:0000256" key="8">
    <source>
        <dbReference type="ARBA" id="ARBA00022692"/>
    </source>
</evidence>
<evidence type="ECO:0000256" key="2">
    <source>
        <dbReference type="ARBA" id="ARBA00004429"/>
    </source>
</evidence>
<dbReference type="InterPro" id="IPR001789">
    <property type="entry name" value="Sig_transdc_resp-reg_receiver"/>
</dbReference>
<evidence type="ECO:0000256" key="10">
    <source>
        <dbReference type="ARBA" id="ARBA00022777"/>
    </source>
</evidence>
<dbReference type="InterPro" id="IPR019247">
    <property type="entry name" value="Histidine_kinase_BarA_N"/>
</dbReference>
<feature type="coiled-coil region" evidence="17">
    <location>
        <begin position="244"/>
        <end position="289"/>
    </location>
</feature>
<dbReference type="SMART" id="SM00387">
    <property type="entry name" value="HATPase_c"/>
    <property type="match status" value="1"/>
</dbReference>
<dbReference type="Gene3D" id="3.30.565.10">
    <property type="entry name" value="Histidine kinase-like ATPase, C-terminal domain"/>
    <property type="match status" value="1"/>
</dbReference>
<sequence>MKNWGIQSRILLITLLPLIAISCVLGGYFIKVRLDDLDTLVEQRGLATIRQLAPACEYGLVSNNKDVLQKVANSTLNELDVRSARIYNRFQNEIVHSGPDMKIIDDRDELPNEIQIRHFQDSIRLITPIFAQNLASYENLDLSAIGFKQDELFSEKIGWAELELSLTNTELKKYQALLTSCLLLFSGILVCTIITIRFSREITTPLIKLTQAVESIKQGNLDVRINSESGGELRILESGINSMASSLKTAYDEMQQSIDQATEDYRQTLEQIEIQNVELNLTRREALKASQIKSEFLANMSHEIRTPLNGIIGFTNLILKTQLTARQLDYINTIKKSSEGLLAIINDVLDFSKIEAGKLVLDKTPMNLRDLVEDVLTMMAPAGQDKGLELVSLVYSDVPGDLIGDPLRLKQIITNLVNNAIKFTNKGSVIVRTMLEEQKQNTVTLKISVTDTGIGMTEDQQQELFRAFTQADTSTTRQYGGTGLGLVISKKLVEHMGGDIGVESALNQGSTFWFTVKIQKAEESNTIYEVNRLMEKRALIFDTHPTARLALSHCIQQWEMDADEVDDLDILEELAFQANESQSPFDTIIMGVGQDQLESQQIIETIRRLQEHLNLPIIVLINTTDQQTVQRFQLLNVSCLTKPIISAKLHETLINNFFYPAQLHKHNVHEHLPEHSKVPQKGIHILAVDDNEANLKLLRTLLEDLGHKVSEAKNGAEAVEQVQIEVPDLVFMDIQMPVMDGVEATKTIRSLDERKYLQIPIIALTAHALSGEKEALIQAGLNDYLTKPVSEDQLSATIAKWVDKGVGATSQATNTPILLEPNRPKLELPGTQISTQQGIRHENASQENPTQDNSEMNGNSVDIEECLKLAANKEDLAKDMLSMLVASFDRDIPPITSALANGSRNDLLNSVHKVHGGTRYTGVPKLREICHNFESAIKEDAPNVQIEEYYQAFLAEVDTIKAWVSASDWIVTDQK</sequence>
<proteinExistence type="predicted"/>
<feature type="domain" description="Response regulatory" evidence="21">
    <location>
        <begin position="684"/>
        <end position="802"/>
    </location>
</feature>
<keyword evidence="7" id="KW-0808">Transferase</keyword>
<dbReference type="PROSITE" id="PS50894">
    <property type="entry name" value="HPT"/>
    <property type="match status" value="1"/>
</dbReference>
<evidence type="ECO:0000259" key="22">
    <source>
        <dbReference type="PROSITE" id="PS50885"/>
    </source>
</evidence>
<dbReference type="FunFam" id="1.10.287.130:FF:000003">
    <property type="entry name" value="Histidine kinase"/>
    <property type="match status" value="1"/>
</dbReference>
<dbReference type="CDD" id="cd06225">
    <property type="entry name" value="HAMP"/>
    <property type="match status" value="1"/>
</dbReference>
<dbReference type="SUPFAM" id="SSF47384">
    <property type="entry name" value="Homodimeric domain of signal transducing histidine kinase"/>
    <property type="match status" value="1"/>
</dbReference>
<evidence type="ECO:0000259" key="21">
    <source>
        <dbReference type="PROSITE" id="PS50110"/>
    </source>
</evidence>
<dbReference type="Proteomes" id="UP001161389">
    <property type="component" value="Unassembled WGS sequence"/>
</dbReference>
<feature type="domain" description="Response regulatory" evidence="21">
    <location>
        <begin position="537"/>
        <end position="657"/>
    </location>
</feature>
<dbReference type="GO" id="GO:0005886">
    <property type="term" value="C:plasma membrane"/>
    <property type="evidence" value="ECO:0007669"/>
    <property type="project" value="UniProtKB-SubCell"/>
</dbReference>
<evidence type="ECO:0000259" key="20">
    <source>
        <dbReference type="PROSITE" id="PS50109"/>
    </source>
</evidence>
<dbReference type="InterPro" id="IPR004358">
    <property type="entry name" value="Sig_transdc_His_kin-like_C"/>
</dbReference>
<dbReference type="Gene3D" id="6.10.340.10">
    <property type="match status" value="1"/>
</dbReference>
<dbReference type="PROSITE" id="PS50109">
    <property type="entry name" value="HIS_KIN"/>
    <property type="match status" value="1"/>
</dbReference>
<dbReference type="PRINTS" id="PR00344">
    <property type="entry name" value="BCTRLSENSOR"/>
</dbReference>
<evidence type="ECO:0000256" key="14">
    <source>
        <dbReference type="ARBA" id="ARBA00023136"/>
    </source>
</evidence>
<dbReference type="InterPro" id="IPR003660">
    <property type="entry name" value="HAMP_dom"/>
</dbReference>
<keyword evidence="10 24" id="KW-0418">Kinase</keyword>
<feature type="domain" description="Histidine kinase" evidence="20">
    <location>
        <begin position="299"/>
        <end position="520"/>
    </location>
</feature>
<dbReference type="SUPFAM" id="SSF52172">
    <property type="entry name" value="CheY-like"/>
    <property type="match status" value="2"/>
</dbReference>
<dbReference type="GO" id="GO:0005524">
    <property type="term" value="F:ATP binding"/>
    <property type="evidence" value="ECO:0007669"/>
    <property type="project" value="UniProtKB-KW"/>
</dbReference>
<evidence type="ECO:0000256" key="3">
    <source>
        <dbReference type="ARBA" id="ARBA00012438"/>
    </source>
</evidence>
<evidence type="ECO:0000256" key="11">
    <source>
        <dbReference type="ARBA" id="ARBA00022840"/>
    </source>
</evidence>
<evidence type="ECO:0000256" key="16">
    <source>
        <dbReference type="PROSITE-ProRule" id="PRU00169"/>
    </source>
</evidence>
<organism evidence="24 25">
    <name type="scientific">Litoribrevibacter albus</name>
    <dbReference type="NCBI Taxonomy" id="1473156"/>
    <lineage>
        <taxon>Bacteria</taxon>
        <taxon>Pseudomonadati</taxon>
        <taxon>Pseudomonadota</taxon>
        <taxon>Gammaproteobacteria</taxon>
        <taxon>Oceanospirillales</taxon>
        <taxon>Oceanospirillaceae</taxon>
        <taxon>Litoribrevibacter</taxon>
    </lineage>
</organism>
<feature type="domain" description="HAMP" evidence="22">
    <location>
        <begin position="200"/>
        <end position="252"/>
    </location>
</feature>
<keyword evidence="8 19" id="KW-0812">Transmembrane</keyword>
<keyword evidence="25" id="KW-1185">Reference proteome</keyword>
<keyword evidence="11" id="KW-0067">ATP-binding</keyword>
<evidence type="ECO:0000256" key="19">
    <source>
        <dbReference type="SAM" id="Phobius"/>
    </source>
</evidence>
<dbReference type="PANTHER" id="PTHR45339:SF1">
    <property type="entry name" value="HYBRID SIGNAL TRANSDUCTION HISTIDINE KINASE J"/>
    <property type="match status" value="1"/>
</dbReference>
<dbReference type="SMART" id="SM00304">
    <property type="entry name" value="HAMP"/>
    <property type="match status" value="1"/>
</dbReference>
<gene>
    <name evidence="24" type="primary">gacS</name>
    <name evidence="24" type="ORF">GCM10007876_16770</name>
</gene>
<dbReference type="Gene3D" id="1.10.287.130">
    <property type="match status" value="1"/>
</dbReference>
<name>A0AA37W7C3_9GAMM</name>
<feature type="region of interest" description="Disordered" evidence="18">
    <location>
        <begin position="837"/>
        <end position="858"/>
    </location>
</feature>
<evidence type="ECO:0000256" key="15">
    <source>
        <dbReference type="PROSITE-ProRule" id="PRU00110"/>
    </source>
</evidence>
<evidence type="ECO:0000256" key="9">
    <source>
        <dbReference type="ARBA" id="ARBA00022741"/>
    </source>
</evidence>
<dbReference type="Pfam" id="PF00512">
    <property type="entry name" value="HisKA"/>
    <property type="match status" value="1"/>
</dbReference>
<dbReference type="PROSITE" id="PS50885">
    <property type="entry name" value="HAMP"/>
    <property type="match status" value="1"/>
</dbReference>
<keyword evidence="9" id="KW-0547">Nucleotide-binding</keyword>
<evidence type="ECO:0000256" key="17">
    <source>
        <dbReference type="SAM" id="Coils"/>
    </source>
</evidence>
<dbReference type="Pfam" id="PF00672">
    <property type="entry name" value="HAMP"/>
    <property type="match status" value="1"/>
</dbReference>
<dbReference type="CDD" id="cd00088">
    <property type="entry name" value="HPT"/>
    <property type="match status" value="1"/>
</dbReference>
<dbReference type="PANTHER" id="PTHR45339">
    <property type="entry name" value="HYBRID SIGNAL TRANSDUCTION HISTIDINE KINASE J"/>
    <property type="match status" value="1"/>
</dbReference>
<dbReference type="SMART" id="SM00073">
    <property type="entry name" value="HPT"/>
    <property type="match status" value="1"/>
</dbReference>
<evidence type="ECO:0000313" key="25">
    <source>
        <dbReference type="Proteomes" id="UP001161389"/>
    </source>
</evidence>
<dbReference type="AlphaFoldDB" id="A0AA37W7C3"/>
<comment type="caution">
    <text evidence="24">The sequence shown here is derived from an EMBL/GenBank/DDBJ whole genome shotgun (WGS) entry which is preliminary data.</text>
</comment>
<keyword evidence="5" id="KW-0997">Cell inner membrane</keyword>
<feature type="modified residue" description="4-aspartylphosphate" evidence="16">
    <location>
        <position position="733"/>
    </location>
</feature>
<keyword evidence="13" id="KW-0902">Two-component regulatory system</keyword>
<evidence type="ECO:0000259" key="23">
    <source>
        <dbReference type="PROSITE" id="PS50894"/>
    </source>
</evidence>
<evidence type="ECO:0000313" key="24">
    <source>
        <dbReference type="EMBL" id="GLQ31198.1"/>
    </source>
</evidence>
<dbReference type="PROSITE" id="PS50110">
    <property type="entry name" value="RESPONSE_REGULATORY"/>
    <property type="match status" value="2"/>
</dbReference>
<reference evidence="24" key="2">
    <citation type="submission" date="2023-01" db="EMBL/GenBank/DDBJ databases">
        <title>Draft genome sequence of Litoribrevibacter albus strain NBRC 110071.</title>
        <authorList>
            <person name="Sun Q."/>
            <person name="Mori K."/>
        </authorList>
    </citation>
    <scope>NUCLEOTIDE SEQUENCE</scope>
    <source>
        <strain evidence="24">NBRC 110071</strain>
    </source>
</reference>
<evidence type="ECO:0000256" key="6">
    <source>
        <dbReference type="ARBA" id="ARBA00022553"/>
    </source>
</evidence>
<dbReference type="Pfam" id="PF00072">
    <property type="entry name" value="Response_reg"/>
    <property type="match status" value="1"/>
</dbReference>
<dbReference type="FunFam" id="3.30.565.10:FF:000010">
    <property type="entry name" value="Sensor histidine kinase RcsC"/>
    <property type="match status" value="1"/>
</dbReference>
<dbReference type="EMBL" id="BSNM01000011">
    <property type="protein sequence ID" value="GLQ31198.1"/>
    <property type="molecule type" value="Genomic_DNA"/>
</dbReference>
<dbReference type="SUPFAM" id="SSF158472">
    <property type="entry name" value="HAMP domain-like"/>
    <property type="match status" value="1"/>
</dbReference>
<keyword evidence="14 19" id="KW-0472">Membrane</keyword>
<feature type="transmembrane region" description="Helical" evidence="19">
    <location>
        <begin position="176"/>
        <end position="198"/>
    </location>
</feature>
<evidence type="ECO:0000256" key="5">
    <source>
        <dbReference type="ARBA" id="ARBA00022519"/>
    </source>
</evidence>
<dbReference type="Gene3D" id="3.40.50.2300">
    <property type="match status" value="2"/>
</dbReference>
<keyword evidence="17" id="KW-0175">Coiled coil</keyword>
<keyword evidence="6 16" id="KW-0597">Phosphoprotein</keyword>
<dbReference type="InterPro" id="IPR005467">
    <property type="entry name" value="His_kinase_dom"/>
</dbReference>
<feature type="modified residue" description="Phosphohistidine" evidence="15">
    <location>
        <position position="912"/>
    </location>
</feature>
<dbReference type="GO" id="GO:0000155">
    <property type="term" value="F:phosphorelay sensor kinase activity"/>
    <property type="evidence" value="ECO:0007669"/>
    <property type="project" value="InterPro"/>
</dbReference>
<dbReference type="RefSeq" id="WP_284380710.1">
    <property type="nucleotide sequence ID" value="NZ_BSNM01000011.1"/>
</dbReference>
<dbReference type="SMART" id="SM00388">
    <property type="entry name" value="HisKA"/>
    <property type="match status" value="1"/>
</dbReference>
<feature type="transmembrane region" description="Helical" evidence="19">
    <location>
        <begin position="6"/>
        <end position="30"/>
    </location>
</feature>
<dbReference type="CDD" id="cd16922">
    <property type="entry name" value="HATPase_EvgS-ArcB-TorS-like"/>
    <property type="match status" value="1"/>
</dbReference>
<dbReference type="PROSITE" id="PS51257">
    <property type="entry name" value="PROKAR_LIPOPROTEIN"/>
    <property type="match status" value="1"/>
</dbReference>
<dbReference type="CDD" id="cd17546">
    <property type="entry name" value="REC_hyHK_CKI1_RcsC-like"/>
    <property type="match status" value="1"/>
</dbReference>
<evidence type="ECO:0000256" key="12">
    <source>
        <dbReference type="ARBA" id="ARBA00022989"/>
    </source>
</evidence>
<dbReference type="Gene3D" id="1.20.120.160">
    <property type="entry name" value="HPT domain"/>
    <property type="match status" value="1"/>
</dbReference>
<dbReference type="InterPro" id="IPR036097">
    <property type="entry name" value="HisK_dim/P_sf"/>
</dbReference>
<feature type="compositionally biased region" description="Polar residues" evidence="18">
    <location>
        <begin position="845"/>
        <end position="858"/>
    </location>
</feature>
<dbReference type="InterPro" id="IPR003594">
    <property type="entry name" value="HATPase_dom"/>
</dbReference>
<dbReference type="SUPFAM" id="SSF55874">
    <property type="entry name" value="ATPase domain of HSP90 chaperone/DNA topoisomerase II/histidine kinase"/>
    <property type="match status" value="1"/>
</dbReference>
<dbReference type="InterPro" id="IPR036641">
    <property type="entry name" value="HPT_dom_sf"/>
</dbReference>
<dbReference type="Pfam" id="PF01627">
    <property type="entry name" value="Hpt"/>
    <property type="match status" value="1"/>
</dbReference>
<protein>
    <recommendedName>
        <fullName evidence="3">histidine kinase</fullName>
        <ecNumber evidence="3">2.7.13.3</ecNumber>
    </recommendedName>
</protein>
<comment type="caution">
    <text evidence="16">Lacks conserved residue(s) required for the propagation of feature annotation.</text>
</comment>